<dbReference type="InterPro" id="IPR036855">
    <property type="entry name" value="Znf_CCCH_sf"/>
</dbReference>
<dbReference type="GO" id="GO:0000209">
    <property type="term" value="P:protein polyubiquitination"/>
    <property type="evidence" value="ECO:0007669"/>
    <property type="project" value="InterPro"/>
</dbReference>
<dbReference type="PROSITE" id="PS50089">
    <property type="entry name" value="ZF_RING_2"/>
    <property type="match status" value="1"/>
</dbReference>
<dbReference type="EC" id="2.3.2.27" evidence="2"/>
<dbReference type="AlphaFoldDB" id="A0AAV4JGY1"/>
<dbReference type="SMART" id="SM00184">
    <property type="entry name" value="RING"/>
    <property type="match status" value="1"/>
</dbReference>
<keyword evidence="3" id="KW-0808">Transferase</keyword>
<protein>
    <recommendedName>
        <fullName evidence="2">RING-type E3 ubiquitin transferase</fullName>
        <ecNumber evidence="2">2.3.2.27</ecNumber>
    </recommendedName>
</protein>
<keyword evidence="11" id="KW-1185">Reference proteome</keyword>
<dbReference type="PANTHER" id="PTHR11224:SF10">
    <property type="entry name" value="IP09428P-RELATED"/>
    <property type="match status" value="1"/>
</dbReference>
<evidence type="ECO:0000313" key="11">
    <source>
        <dbReference type="Proteomes" id="UP000762676"/>
    </source>
</evidence>
<evidence type="ECO:0000259" key="9">
    <source>
        <dbReference type="PROSITE" id="PS50103"/>
    </source>
</evidence>
<keyword evidence="4 7" id="KW-0479">Metal-binding</keyword>
<dbReference type="InterPro" id="IPR017907">
    <property type="entry name" value="Znf_RING_CS"/>
</dbReference>
<dbReference type="InterPro" id="IPR000571">
    <property type="entry name" value="Znf_CCCH"/>
</dbReference>
<dbReference type="Gene3D" id="3.30.40.10">
    <property type="entry name" value="Zinc/RING finger domain, C3HC4 (zinc finger)"/>
    <property type="match status" value="1"/>
</dbReference>
<dbReference type="InterPro" id="IPR045072">
    <property type="entry name" value="MKRN-like"/>
</dbReference>
<dbReference type="PROSITE" id="PS50103">
    <property type="entry name" value="ZF_C3H1"/>
    <property type="match status" value="1"/>
</dbReference>
<evidence type="ECO:0000256" key="6">
    <source>
        <dbReference type="ARBA" id="ARBA00022833"/>
    </source>
</evidence>
<dbReference type="InterPro" id="IPR001841">
    <property type="entry name" value="Znf_RING"/>
</dbReference>
<keyword evidence="5 7" id="KW-0863">Zinc-finger</keyword>
<name>A0AAV4JGY1_9GAST</name>
<evidence type="ECO:0000256" key="1">
    <source>
        <dbReference type="ARBA" id="ARBA00000900"/>
    </source>
</evidence>
<evidence type="ECO:0000256" key="2">
    <source>
        <dbReference type="ARBA" id="ARBA00012483"/>
    </source>
</evidence>
<feature type="domain" description="RING-type" evidence="8">
    <location>
        <begin position="137"/>
        <end position="195"/>
    </location>
</feature>
<dbReference type="InterPro" id="IPR013083">
    <property type="entry name" value="Znf_RING/FYVE/PHD"/>
</dbReference>
<dbReference type="SUPFAM" id="SSF90229">
    <property type="entry name" value="CCCH zinc finger"/>
    <property type="match status" value="1"/>
</dbReference>
<dbReference type="PROSITE" id="PS00518">
    <property type="entry name" value="ZF_RING_1"/>
    <property type="match status" value="1"/>
</dbReference>
<evidence type="ECO:0000259" key="8">
    <source>
        <dbReference type="PROSITE" id="PS50089"/>
    </source>
</evidence>
<dbReference type="CDD" id="cd16521">
    <property type="entry name" value="RING-HC_MKRN"/>
    <property type="match status" value="1"/>
</dbReference>
<dbReference type="GO" id="GO:0061630">
    <property type="term" value="F:ubiquitin protein ligase activity"/>
    <property type="evidence" value="ECO:0007669"/>
    <property type="project" value="UniProtKB-EC"/>
</dbReference>
<accession>A0AAV4JGY1</accession>
<dbReference type="Pfam" id="PF00642">
    <property type="entry name" value="zf-CCCH"/>
    <property type="match status" value="1"/>
</dbReference>
<organism evidence="10 11">
    <name type="scientific">Elysia marginata</name>
    <dbReference type="NCBI Taxonomy" id="1093978"/>
    <lineage>
        <taxon>Eukaryota</taxon>
        <taxon>Metazoa</taxon>
        <taxon>Spiralia</taxon>
        <taxon>Lophotrochozoa</taxon>
        <taxon>Mollusca</taxon>
        <taxon>Gastropoda</taxon>
        <taxon>Heterobranchia</taxon>
        <taxon>Euthyneura</taxon>
        <taxon>Panpulmonata</taxon>
        <taxon>Sacoglossa</taxon>
        <taxon>Placobranchoidea</taxon>
        <taxon>Plakobranchidae</taxon>
        <taxon>Elysia</taxon>
    </lineage>
</organism>
<evidence type="ECO:0000256" key="7">
    <source>
        <dbReference type="PROSITE-ProRule" id="PRU00723"/>
    </source>
</evidence>
<dbReference type="GO" id="GO:0008270">
    <property type="term" value="F:zinc ion binding"/>
    <property type="evidence" value="ECO:0007669"/>
    <property type="project" value="UniProtKB-KW"/>
</dbReference>
<dbReference type="Gene3D" id="4.10.1000.10">
    <property type="entry name" value="Zinc finger, CCCH-type"/>
    <property type="match status" value="1"/>
</dbReference>
<evidence type="ECO:0000256" key="3">
    <source>
        <dbReference type="ARBA" id="ARBA00022679"/>
    </source>
</evidence>
<reference evidence="10 11" key="1">
    <citation type="journal article" date="2021" name="Elife">
        <title>Chloroplast acquisition without the gene transfer in kleptoplastic sea slugs, Plakobranchus ocellatus.</title>
        <authorList>
            <person name="Maeda T."/>
            <person name="Takahashi S."/>
            <person name="Yoshida T."/>
            <person name="Shimamura S."/>
            <person name="Takaki Y."/>
            <person name="Nagai Y."/>
            <person name="Toyoda A."/>
            <person name="Suzuki Y."/>
            <person name="Arimoto A."/>
            <person name="Ishii H."/>
            <person name="Satoh N."/>
            <person name="Nishiyama T."/>
            <person name="Hasebe M."/>
            <person name="Maruyama T."/>
            <person name="Minagawa J."/>
            <person name="Obokata J."/>
            <person name="Shigenobu S."/>
        </authorList>
    </citation>
    <scope>NUCLEOTIDE SEQUENCE [LARGE SCALE GENOMIC DNA]</scope>
</reference>
<dbReference type="Proteomes" id="UP000762676">
    <property type="component" value="Unassembled WGS sequence"/>
</dbReference>
<dbReference type="SMART" id="SM00356">
    <property type="entry name" value="ZnF_C3H1"/>
    <property type="match status" value="2"/>
</dbReference>
<dbReference type="PANTHER" id="PTHR11224">
    <property type="entry name" value="MAKORIN-RELATED"/>
    <property type="match status" value="1"/>
</dbReference>
<evidence type="ECO:0000256" key="5">
    <source>
        <dbReference type="ARBA" id="ARBA00022771"/>
    </source>
</evidence>
<evidence type="ECO:0000256" key="4">
    <source>
        <dbReference type="ARBA" id="ARBA00022723"/>
    </source>
</evidence>
<comment type="catalytic activity">
    <reaction evidence="1">
        <text>S-ubiquitinyl-[E2 ubiquitin-conjugating enzyme]-L-cysteine + [acceptor protein]-L-lysine = [E2 ubiquitin-conjugating enzyme]-L-cysteine + N(6)-ubiquitinyl-[acceptor protein]-L-lysine.</text>
        <dbReference type="EC" id="2.3.2.27"/>
    </reaction>
</comment>
<dbReference type="EMBL" id="BMAT01006908">
    <property type="protein sequence ID" value="GFS21934.1"/>
    <property type="molecule type" value="Genomic_DNA"/>
</dbReference>
<dbReference type="SUPFAM" id="SSF57850">
    <property type="entry name" value="RING/U-box"/>
    <property type="match status" value="1"/>
</dbReference>
<evidence type="ECO:0000313" key="10">
    <source>
        <dbReference type="EMBL" id="GFS21934.1"/>
    </source>
</evidence>
<dbReference type="Pfam" id="PF13639">
    <property type="entry name" value="zf-RING_2"/>
    <property type="match status" value="1"/>
</dbReference>
<feature type="zinc finger region" description="C3H1-type" evidence="7">
    <location>
        <begin position="94"/>
        <end position="120"/>
    </location>
</feature>
<feature type="domain" description="C3H1-type" evidence="9">
    <location>
        <begin position="94"/>
        <end position="120"/>
    </location>
</feature>
<keyword evidence="6 7" id="KW-0862">Zinc</keyword>
<comment type="caution">
    <text evidence="10">The sequence shown here is derived from an EMBL/GenBank/DDBJ whole genome shotgun (WGS) entry which is preliminary data.</text>
</comment>
<gene>
    <name evidence="10" type="ORF">ElyMa_003350800</name>
</gene>
<proteinExistence type="predicted"/>
<sequence length="263" mass="29756">MEFLNPIKIIRNPKGNLPQERDEDDILQTAMIEADVWSEGEEVDVPEQFVAVVEKKSRKTSVREAIPPSPCGFPLRGRCRDGCRCSQFHARTVPSGKPCKHFQRGHCKFGLNCKFSHVLGSAESTLSQRKRDEEQECSICFEKMLANNETSDDATTSKFGILQNCNHCFCLSCIRKWRTTEGGTLAMRKTCPVCRTPSDFTVPSEHLVETPEEKKKFIENFKKNLSHVVTLDWAEGFVRTALNAHVYLHALPDGTDVEGNDYD</sequence>